<protein>
    <submittedName>
        <fullName evidence="2">Uncharacterized protein</fullName>
    </submittedName>
</protein>
<evidence type="ECO:0000256" key="1">
    <source>
        <dbReference type="SAM" id="SignalP"/>
    </source>
</evidence>
<keyword evidence="3" id="KW-1185">Reference proteome</keyword>
<dbReference type="AlphaFoldDB" id="A0A367XZJ9"/>
<dbReference type="EMBL" id="QLNQ01000027">
    <property type="protein sequence ID" value="RCK59028.1"/>
    <property type="molecule type" value="Genomic_DNA"/>
</dbReference>
<organism evidence="2 3">
    <name type="scientific">Candida viswanathii</name>
    <dbReference type="NCBI Taxonomy" id="5486"/>
    <lineage>
        <taxon>Eukaryota</taxon>
        <taxon>Fungi</taxon>
        <taxon>Dikarya</taxon>
        <taxon>Ascomycota</taxon>
        <taxon>Saccharomycotina</taxon>
        <taxon>Pichiomycetes</taxon>
        <taxon>Debaryomycetaceae</taxon>
        <taxon>Candida/Lodderomyces clade</taxon>
        <taxon>Candida</taxon>
    </lineage>
</organism>
<feature type="chain" id="PRO_5016991954" evidence="1">
    <location>
        <begin position="19"/>
        <end position="105"/>
    </location>
</feature>
<comment type="caution">
    <text evidence="2">The sequence shown here is derived from an EMBL/GenBank/DDBJ whole genome shotgun (WGS) entry which is preliminary data.</text>
</comment>
<keyword evidence="1" id="KW-0732">Signal</keyword>
<evidence type="ECO:0000313" key="3">
    <source>
        <dbReference type="Proteomes" id="UP000253472"/>
    </source>
</evidence>
<sequence>MKISTIIQILLISAGAMGVEIHARVDEGDKHPGPIAASSTYDAHSAILPLPTTTSSVTSFTSSSETQSAASSALKESSSASKTELAHMERVAVVVLLMVSYLAYS</sequence>
<proteinExistence type="predicted"/>
<dbReference type="Proteomes" id="UP000253472">
    <property type="component" value="Unassembled WGS sequence"/>
</dbReference>
<name>A0A367XZJ9_9ASCO</name>
<reference evidence="2 3" key="1">
    <citation type="submission" date="2018-06" db="EMBL/GenBank/DDBJ databases">
        <title>Whole genome sequencing of Candida tropicalis (genome annotated by CSBL at Korea University).</title>
        <authorList>
            <person name="Ahn J."/>
        </authorList>
    </citation>
    <scope>NUCLEOTIDE SEQUENCE [LARGE SCALE GENOMIC DNA]</scope>
    <source>
        <strain evidence="2 3">ATCC 20962</strain>
    </source>
</reference>
<feature type="signal peptide" evidence="1">
    <location>
        <begin position="1"/>
        <end position="18"/>
    </location>
</feature>
<accession>A0A367XZJ9</accession>
<evidence type="ECO:0000313" key="2">
    <source>
        <dbReference type="EMBL" id="RCK59028.1"/>
    </source>
</evidence>
<gene>
    <name evidence="2" type="ORF">Cantr_07211</name>
</gene>